<accession>A0A9J7IJ91</accession>
<evidence type="ECO:0000313" key="3">
    <source>
        <dbReference type="RefSeq" id="XP_022817241.1"/>
    </source>
</evidence>
<keyword evidence="2" id="KW-1185">Reference proteome</keyword>
<reference evidence="3" key="1">
    <citation type="submission" date="2025-08" db="UniProtKB">
        <authorList>
            <consortium name="RefSeq"/>
        </authorList>
    </citation>
    <scope>IDENTIFICATION</scope>
    <source>
        <strain evidence="3">Ishihara</strain>
        <tissue evidence="3">Whole body</tissue>
    </source>
</reference>
<dbReference type="OrthoDB" id="7450064at2759"/>
<sequence>MFRFLSNSGSKANKNTDRKKSNEDDYFSLALKCIAKRFTVCLKSVCCFPLEKMVPISKRRKLIVAQSSQISGLKDPEAKIQVIPQSTMTINESTRSRSDFTTRKSSKKFRCKKLRCKMFESIKKMNGASGSTMMKSSIRCNANTSKKKMSKPSIRSEKKWRKIIRKTNPSQLKWIKNETKARQNLTGSCTDNEESAGDGPVSPNISRYFKKCPLRWMAVKQKNYSDTIVNCTNDDSVEA</sequence>
<feature type="compositionally biased region" description="Polar residues" evidence="1">
    <location>
        <begin position="1"/>
        <end position="13"/>
    </location>
</feature>
<evidence type="ECO:0000256" key="1">
    <source>
        <dbReference type="SAM" id="MobiDB-lite"/>
    </source>
</evidence>
<dbReference type="Proteomes" id="UP000301870">
    <property type="component" value="Chromosome 10"/>
</dbReference>
<dbReference type="AlphaFoldDB" id="A0A9J7IJ91"/>
<organism evidence="2 3">
    <name type="scientific">Spodoptera litura</name>
    <name type="common">Asian cotton leafworm</name>
    <dbReference type="NCBI Taxonomy" id="69820"/>
    <lineage>
        <taxon>Eukaryota</taxon>
        <taxon>Metazoa</taxon>
        <taxon>Ecdysozoa</taxon>
        <taxon>Arthropoda</taxon>
        <taxon>Hexapoda</taxon>
        <taxon>Insecta</taxon>
        <taxon>Pterygota</taxon>
        <taxon>Neoptera</taxon>
        <taxon>Endopterygota</taxon>
        <taxon>Lepidoptera</taxon>
        <taxon>Glossata</taxon>
        <taxon>Ditrysia</taxon>
        <taxon>Noctuoidea</taxon>
        <taxon>Noctuidae</taxon>
        <taxon>Amphipyrinae</taxon>
        <taxon>Spodoptera</taxon>
    </lineage>
</organism>
<protein>
    <submittedName>
        <fullName evidence="3">Uncharacterized protein LOC111350052</fullName>
    </submittedName>
</protein>
<gene>
    <name evidence="3" type="primary">LOC111350052</name>
</gene>
<evidence type="ECO:0000313" key="2">
    <source>
        <dbReference type="Proteomes" id="UP000301870"/>
    </source>
</evidence>
<dbReference type="RefSeq" id="XP_022817241.1">
    <property type="nucleotide sequence ID" value="XM_022961473.1"/>
</dbReference>
<proteinExistence type="predicted"/>
<name>A0A9J7IJ91_SPOLT</name>
<feature type="region of interest" description="Disordered" evidence="1">
    <location>
        <begin position="1"/>
        <end position="20"/>
    </location>
</feature>
<dbReference type="KEGG" id="sliu:111350052"/>
<dbReference type="GeneID" id="111350052"/>